<comment type="caution">
    <text evidence="5">The sequence shown here is derived from an EMBL/GenBank/DDBJ whole genome shotgun (WGS) entry which is preliminary data.</text>
</comment>
<proteinExistence type="predicted"/>
<protein>
    <submittedName>
        <fullName evidence="5">Glycosyltransferase involved in cell wall biosynthesis</fullName>
    </submittedName>
</protein>
<dbReference type="GO" id="GO:0016757">
    <property type="term" value="F:glycosyltransferase activity"/>
    <property type="evidence" value="ECO:0007669"/>
    <property type="project" value="UniProtKB-KW"/>
</dbReference>
<dbReference type="PANTHER" id="PTHR12526:SF510">
    <property type="entry name" value="D-INOSITOL 3-PHOSPHATE GLYCOSYLTRANSFERASE"/>
    <property type="match status" value="1"/>
</dbReference>
<dbReference type="OrthoDB" id="477186at2"/>
<evidence type="ECO:0000256" key="1">
    <source>
        <dbReference type="ARBA" id="ARBA00022676"/>
    </source>
</evidence>
<evidence type="ECO:0000313" key="5">
    <source>
        <dbReference type="EMBL" id="PWJ48645.1"/>
    </source>
</evidence>
<gene>
    <name evidence="5" type="ORF">BXY45_12926</name>
</gene>
<dbReference type="RefSeq" id="WP_109775999.1">
    <property type="nucleotide sequence ID" value="NZ_QGDQ01000029.1"/>
</dbReference>
<accession>A0A315ZSV8</accession>
<reference evidence="5 6" key="1">
    <citation type="submission" date="2018-03" db="EMBL/GenBank/DDBJ databases">
        <title>Genomic Encyclopedia of Archaeal and Bacterial Type Strains, Phase II (KMG-II): from individual species to whole genera.</title>
        <authorList>
            <person name="Goeker M."/>
        </authorList>
    </citation>
    <scope>NUCLEOTIDE SEQUENCE [LARGE SCALE GENOMIC DNA]</scope>
    <source>
        <strain evidence="5 6">DSM 44889</strain>
    </source>
</reference>
<feature type="domain" description="Glycosyltransferase subfamily 4-like N-terminal" evidence="4">
    <location>
        <begin position="103"/>
        <end position="182"/>
    </location>
</feature>
<dbReference type="CDD" id="cd03801">
    <property type="entry name" value="GT4_PimA-like"/>
    <property type="match status" value="1"/>
</dbReference>
<organism evidence="5 6">
    <name type="scientific">Quadrisphaera granulorum</name>
    <dbReference type="NCBI Taxonomy" id="317664"/>
    <lineage>
        <taxon>Bacteria</taxon>
        <taxon>Bacillati</taxon>
        <taxon>Actinomycetota</taxon>
        <taxon>Actinomycetes</taxon>
        <taxon>Kineosporiales</taxon>
        <taxon>Kineosporiaceae</taxon>
        <taxon>Quadrisphaera</taxon>
    </lineage>
</organism>
<name>A0A315ZSV8_9ACTN</name>
<dbReference type="EMBL" id="QGDQ01000029">
    <property type="protein sequence ID" value="PWJ48645.1"/>
    <property type="molecule type" value="Genomic_DNA"/>
</dbReference>
<feature type="region of interest" description="Disordered" evidence="3">
    <location>
        <begin position="1"/>
        <end position="20"/>
    </location>
</feature>
<keyword evidence="1" id="KW-0328">Glycosyltransferase</keyword>
<dbReference type="Pfam" id="PF13692">
    <property type="entry name" value="Glyco_trans_1_4"/>
    <property type="match status" value="1"/>
</dbReference>
<sequence length="366" mass="38060">MSASTPLPGSVVADAGASRTTRGLAAGRAPRVVHLGRTGEVPGGMVQVLNSYLKWPFERTAVEVLTSRGAPHDHVAAARAAAGAAAKVLTLPRGEVVVVAHLSEGGSFLREGTLLRMAARRGLATVAHLHGASFASFAAARPRLTAGVLRAADVVIALSEESREVSARFVPAARVHVVPNAIPAGVPAPKQNRIVFGGIVNRRKGVDVLQEAWSQLADHGWELVVAGPVPDESLLRRDLPGLRFTGALAHDELMALLDSSRVAVLPSREEAMPMFLLEAMARGNAVVSTDVGGVAALLADGRGVVVPPGDAAALRDALAGLLTDSSRLEQLGEAARAGHASSFSAEAVFPRVEQLWLDALTTAARR</sequence>
<keyword evidence="2 5" id="KW-0808">Transferase</keyword>
<evidence type="ECO:0000259" key="4">
    <source>
        <dbReference type="Pfam" id="PF13439"/>
    </source>
</evidence>
<dbReference type="Proteomes" id="UP000245469">
    <property type="component" value="Unassembled WGS sequence"/>
</dbReference>
<dbReference type="SUPFAM" id="SSF53756">
    <property type="entry name" value="UDP-Glycosyltransferase/glycogen phosphorylase"/>
    <property type="match status" value="1"/>
</dbReference>
<dbReference type="InterPro" id="IPR028098">
    <property type="entry name" value="Glyco_trans_4-like_N"/>
</dbReference>
<dbReference type="PANTHER" id="PTHR12526">
    <property type="entry name" value="GLYCOSYLTRANSFERASE"/>
    <property type="match status" value="1"/>
</dbReference>
<dbReference type="Pfam" id="PF13439">
    <property type="entry name" value="Glyco_transf_4"/>
    <property type="match status" value="1"/>
</dbReference>
<evidence type="ECO:0000256" key="3">
    <source>
        <dbReference type="SAM" id="MobiDB-lite"/>
    </source>
</evidence>
<evidence type="ECO:0000256" key="2">
    <source>
        <dbReference type="ARBA" id="ARBA00022679"/>
    </source>
</evidence>
<dbReference type="Gene3D" id="3.40.50.2000">
    <property type="entry name" value="Glycogen Phosphorylase B"/>
    <property type="match status" value="2"/>
</dbReference>
<dbReference type="AlphaFoldDB" id="A0A315ZSV8"/>
<evidence type="ECO:0000313" key="6">
    <source>
        <dbReference type="Proteomes" id="UP000245469"/>
    </source>
</evidence>
<keyword evidence="6" id="KW-1185">Reference proteome</keyword>